<evidence type="ECO:0000259" key="1">
    <source>
        <dbReference type="Pfam" id="PF03129"/>
    </source>
</evidence>
<dbReference type="Gene3D" id="3.30.930.10">
    <property type="entry name" value="Bira Bifunctional Protein, Domain 2"/>
    <property type="match status" value="1"/>
</dbReference>
<dbReference type="Pfam" id="PF03129">
    <property type="entry name" value="HGTP_anticodon"/>
    <property type="match status" value="1"/>
</dbReference>
<name>A0A9N9E8B8_9GLOM</name>
<dbReference type="InterPro" id="IPR027031">
    <property type="entry name" value="Gly-tRNA_synthase/POLG2"/>
</dbReference>
<dbReference type="PANTHER" id="PTHR10745">
    <property type="entry name" value="GLYCYL-TRNA SYNTHETASE/DNA POLYMERASE SUBUNIT GAMMA-2"/>
    <property type="match status" value="1"/>
</dbReference>
<dbReference type="OrthoDB" id="57698at2759"/>
<keyword evidence="3" id="KW-1185">Reference proteome</keyword>
<reference evidence="2" key="1">
    <citation type="submission" date="2021-06" db="EMBL/GenBank/DDBJ databases">
        <authorList>
            <person name="Kallberg Y."/>
            <person name="Tangrot J."/>
            <person name="Rosling A."/>
        </authorList>
    </citation>
    <scope>NUCLEOTIDE SEQUENCE</scope>
    <source>
        <strain evidence="2">FL130A</strain>
    </source>
</reference>
<feature type="domain" description="Anticodon-binding" evidence="1">
    <location>
        <begin position="63"/>
        <end position="144"/>
    </location>
</feature>
<dbReference type="EMBL" id="CAJVPS010011942">
    <property type="protein sequence ID" value="CAG8668056.1"/>
    <property type="molecule type" value="Genomic_DNA"/>
</dbReference>
<dbReference type="AlphaFoldDB" id="A0A9N9E8B8"/>
<dbReference type="Gene3D" id="3.40.50.800">
    <property type="entry name" value="Anticodon-binding domain"/>
    <property type="match status" value="1"/>
</dbReference>
<dbReference type="PANTHER" id="PTHR10745:SF8">
    <property type="entry name" value="DNA POLYMERASE SUBUNIT GAMMA-2, MITOCHONDRIAL"/>
    <property type="match status" value="1"/>
</dbReference>
<feature type="non-terminal residue" evidence="2">
    <location>
        <position position="1"/>
    </location>
</feature>
<dbReference type="Proteomes" id="UP000789508">
    <property type="component" value="Unassembled WGS sequence"/>
</dbReference>
<dbReference type="SUPFAM" id="SSF55681">
    <property type="entry name" value="Class II aaRS and biotin synthetases"/>
    <property type="match status" value="1"/>
</dbReference>
<evidence type="ECO:0000313" key="2">
    <source>
        <dbReference type="EMBL" id="CAG8668056.1"/>
    </source>
</evidence>
<protein>
    <submittedName>
        <fullName evidence="2">11356_t:CDS:1</fullName>
    </submittedName>
</protein>
<dbReference type="GO" id="GO:0006264">
    <property type="term" value="P:mitochondrial DNA replication"/>
    <property type="evidence" value="ECO:0007669"/>
    <property type="project" value="TreeGrafter"/>
</dbReference>
<comment type="caution">
    <text evidence="2">The sequence shown here is derived from an EMBL/GenBank/DDBJ whole genome shotgun (WGS) entry which is preliminary data.</text>
</comment>
<gene>
    <name evidence="2" type="ORF">ALEPTO_LOCUS10514</name>
</gene>
<dbReference type="PRINTS" id="PR01043">
    <property type="entry name" value="TRNASYNTHGLY"/>
</dbReference>
<dbReference type="InterPro" id="IPR036621">
    <property type="entry name" value="Anticodon-bd_dom_sf"/>
</dbReference>
<proteinExistence type="predicted"/>
<organism evidence="2 3">
    <name type="scientific">Ambispora leptoticha</name>
    <dbReference type="NCBI Taxonomy" id="144679"/>
    <lineage>
        <taxon>Eukaryota</taxon>
        <taxon>Fungi</taxon>
        <taxon>Fungi incertae sedis</taxon>
        <taxon>Mucoromycota</taxon>
        <taxon>Glomeromycotina</taxon>
        <taxon>Glomeromycetes</taxon>
        <taxon>Archaeosporales</taxon>
        <taxon>Ambisporaceae</taxon>
        <taxon>Ambispora</taxon>
    </lineage>
</organism>
<dbReference type="InterPro" id="IPR004154">
    <property type="entry name" value="Anticodon-bd"/>
</dbReference>
<evidence type="ECO:0000313" key="3">
    <source>
        <dbReference type="Proteomes" id="UP000789508"/>
    </source>
</evidence>
<dbReference type="InterPro" id="IPR045864">
    <property type="entry name" value="aa-tRNA-synth_II/BPL/LPL"/>
</dbReference>
<dbReference type="SUPFAM" id="SSF52954">
    <property type="entry name" value="Class II aaRS ABD-related"/>
    <property type="match status" value="1"/>
</dbReference>
<sequence>HGQHSGKDFRVKGVIPEVIEVSFGVERLMLAVLEDAYQEEVVASSQLTREVLRLHPLLSPYFVAVIPLEKSLREKSYQLYCELLKNATFSVAYEETGNIGNRYRRQDAIGTYYCLTLDKQTLQDDTVTLRHRNSMKQELERIKWSFSEEYYEKELGKKLTSPTAKEVSKLIGGNRARIKAARRVLEDKSRGRKLSAEEKADVQAELDKVNYELDEKLQGIVIEELEKNNPDSFAALYSELYEQGKIATRLKSKTAVNRSHEQLMKQMQVQEE</sequence>
<accession>A0A9N9E8B8</accession>
<dbReference type="GO" id="GO:0005739">
    <property type="term" value="C:mitochondrion"/>
    <property type="evidence" value="ECO:0007669"/>
    <property type="project" value="TreeGrafter"/>
</dbReference>